<dbReference type="Pfam" id="PF19773">
    <property type="entry name" value="DUF6259"/>
    <property type="match status" value="1"/>
</dbReference>
<protein>
    <recommendedName>
        <fullName evidence="1">DUF6259 domain-containing protein</fullName>
    </recommendedName>
</protein>
<evidence type="ECO:0000313" key="3">
    <source>
        <dbReference type="Proteomes" id="UP000591131"/>
    </source>
</evidence>
<dbReference type="GO" id="GO:0005789">
    <property type="term" value="C:endoplasmic reticulum membrane"/>
    <property type="evidence" value="ECO:0007669"/>
    <property type="project" value="TreeGrafter"/>
</dbReference>
<comment type="caution">
    <text evidence="2">The sequence shown here is derived from an EMBL/GenBank/DDBJ whole genome shotgun (WGS) entry which is preliminary data.</text>
</comment>
<feature type="domain" description="DUF6259" evidence="1">
    <location>
        <begin position="1599"/>
        <end position="1904"/>
    </location>
</feature>
<dbReference type="GO" id="GO:0005794">
    <property type="term" value="C:Golgi apparatus"/>
    <property type="evidence" value="ECO:0007669"/>
    <property type="project" value="TreeGrafter"/>
</dbReference>
<gene>
    <name evidence="2" type="ORF">FOL47_004199</name>
</gene>
<dbReference type="GO" id="GO:0016197">
    <property type="term" value="P:endosomal transport"/>
    <property type="evidence" value="ECO:0007669"/>
    <property type="project" value="TreeGrafter"/>
</dbReference>
<name>A0A7J6N018_PERCH</name>
<organism evidence="2 3">
    <name type="scientific">Perkinsus chesapeaki</name>
    <name type="common">Clam parasite</name>
    <name type="synonym">Perkinsus andrewsi</name>
    <dbReference type="NCBI Taxonomy" id="330153"/>
    <lineage>
        <taxon>Eukaryota</taxon>
        <taxon>Sar</taxon>
        <taxon>Alveolata</taxon>
        <taxon>Perkinsozoa</taxon>
        <taxon>Perkinsea</taxon>
        <taxon>Perkinsida</taxon>
        <taxon>Perkinsidae</taxon>
        <taxon>Perkinsus</taxon>
    </lineage>
</organism>
<dbReference type="PANTHER" id="PTHR34009:SF2">
    <property type="entry name" value="PROTEIN STAR"/>
    <property type="match status" value="1"/>
</dbReference>
<dbReference type="InterPro" id="IPR029063">
    <property type="entry name" value="SAM-dependent_MTases_sf"/>
</dbReference>
<keyword evidence="3" id="KW-1185">Reference proteome</keyword>
<evidence type="ECO:0000313" key="2">
    <source>
        <dbReference type="EMBL" id="KAF4676957.1"/>
    </source>
</evidence>
<dbReference type="GO" id="GO:0031902">
    <property type="term" value="C:late endosome membrane"/>
    <property type="evidence" value="ECO:0007669"/>
    <property type="project" value="TreeGrafter"/>
</dbReference>
<reference evidence="2 3" key="1">
    <citation type="submission" date="2020-04" db="EMBL/GenBank/DDBJ databases">
        <title>Perkinsus chesapeaki whole genome sequence.</title>
        <authorList>
            <person name="Bogema D.R."/>
        </authorList>
    </citation>
    <scope>NUCLEOTIDE SEQUENCE [LARGE SCALE GENOMIC DNA]</scope>
    <source>
        <strain evidence="2">ATCC PRA-425</strain>
    </source>
</reference>
<dbReference type="GO" id="GO:0005886">
    <property type="term" value="C:plasma membrane"/>
    <property type="evidence" value="ECO:0007669"/>
    <property type="project" value="TreeGrafter"/>
</dbReference>
<sequence>MSIGPFSHIYFENLAVQYSDIEMVVIGPEVYQSYSGSYLAAVMDTTNRSITSIPSKGSYSRGCDIIVFSHDSYRFSLEQIKPLVRGRGEVVLLFHLNGCTHDTSTELTDNYQCELLLSLWRHSVCGMEEADAGCTDLLCLCFAPTQAVVDTFAEEIDCGRFFQAGPGAPEGNSQWYQDWFVYHNILKYLPEDHVRGTFLDIGAADPFLLSNTVVFEKCLGWHGVCLEPNPRAALLLDVYRGNCTVVPVCIWSTDSEWSLRQGLELSSLYAPSKGEFPLSWVDEETWRREGFMALRRTQTSSVGGVDLYDANCFTLSSLSAMLGGLRADVVSIDVEGAEVELLAGVEDLFALTGAIVVIIETRPATAFHVDQLLMPNGYVKLAMLGQDSVFVHITVIKYLTSLSLPDTMRSSSGQRNVACYLLRQLEMIGPHVTLVHLVVIASSDALRDRGDGTHSLSPCSTESKDRLNVFMLWPWRKEEFTGTQYSAIDSVLFNYPSANVQVVSDQLSEDLFVGHIEQGYCVSVIPMSLQAAVEMVINTLGGDMDDSLAGDWVELLTRAPEKHVSLLYHLAVYALQLQHGGLYMPLDGMLLNTLEYVLPPALAHRVNTTTMWMELYVAAEDVVNGAALSRDDFENTVWKRSWMDRMEDATVICATDCLRYIPKGSPSAGSWMISIITATVALGDSRVDVNAIATLIAKTHIKEDNYVILPCWLMAEPKFPDLWKNFGNVDSLSARDTDLFSPRWTRERQDWWLVHTSKLFLPLSIGAGDQLNPMPSSVAALAVTHFDLGLRPRGARARVLFVDAKPPNVSLRSPRDHIRRHMVPDQLRLHDFQVWEGGLPGTVGGYRTFRNLRVSAPQLVEVYLRADVAFFCRSEPGPHVPVESSDREVMRCRAGMQSTFGEWRACGKASDVNSAINLLSYRSRFPDHFVTMNITVNPVSSCSAPMDKLNPGGFKDNLTLALVDPAKLVTVVAHSAERCWLLPRMANSLLEWYPGLSFLATCECAFEGDPDCVDTPTQRAEYGIPNLKVYDVPFDFGLSRGKSLLISLVETEFVLVLDDDFVRSYHSCLECMLWRMRSKIHSAQWRPLDIVGFPVLEDERAFGAFRGKLRVADQKLFLEPFVESTHPDGCARVDICPMVFLARTARMKSFQWQLELPVGEHEQFFLSNKYRGIQVAVCFDSSFPHFRVNTSSTHYSARRERMRQLMTGAFARVGVAQSYYLFHKYSYTSSEDFDSLIEASYWVFLVPAQARSDSLVRREFDEFGDIVFVPDGWSSSTLAYTLEFFQTFELLWLVFIRDDVLFDVGRFIEIMRQLEPPRMKMFYDPSDLRSVMGMSRDIHHLLASPAVLSRLKPYASMWEAFEQWTEPFQIERQGIEGVHVSPSLTNATCVHGASILGVLNADQLAAMSELSASGGSNCNVSWSASIVSNGSNHVLTPQAASRTGAAWWACFSSKDNQVLGYNVTLQTQPHHAGGMEVFLRVSEASACDGSVRIDAKDRVSSWTITSSLMGNRVVKSVILPYGYGRQLDCSVESCDHTLSYGSDASYQVLVSSLDGNESGFLATLDGAGFLKTYSSGNHGTEFSVTTELRERLDPATLPFRTPFPTVVGVIEGDWFDVANIYREWAVPVFTVPKKRTWLDEAPGALWVNSHWKGEGTFLKLGGQPKRVLDNVDRLRKLIGGDHEVAFHWYEWDNLGYTDGDNYTICPDPTCGFDTHYPHYLPARPGFAEAVDKLYGMGVHVFPYINGRLFDTQLPEWKSDVEPQHACRDISGEVVSEDYGSGTTFGIPNPAGAYWPTVIETACSEIMQNFPNLGGIYLDELAAAPNLPCYINGRGHNWVHGINKVAIGCSDGASQWKAGVPTLTESNAETMMKSVDAYLTLVAMHASSPVPFFGTVYGGHYKGVGSSFTRKAHGTPQDFTRAICQQLLFGNRLGWFALDGDDGLLTFLEGSPESVAFLRRALDVRSELSLWFDHGRPGRQRGDTNQDWIYEDAHKKLTTTVFCKPLSLPADLIEPPVEDMVYSSIKEDTAASTKAAIIEDLIIF</sequence>
<dbReference type="GO" id="GO:0006888">
    <property type="term" value="P:endoplasmic reticulum to Golgi vesicle-mediated transport"/>
    <property type="evidence" value="ECO:0007669"/>
    <property type="project" value="TreeGrafter"/>
</dbReference>
<dbReference type="Proteomes" id="UP000591131">
    <property type="component" value="Unassembled WGS sequence"/>
</dbReference>
<proteinExistence type="predicted"/>
<evidence type="ECO:0000259" key="1">
    <source>
        <dbReference type="Pfam" id="PF19773"/>
    </source>
</evidence>
<dbReference type="EMBL" id="JAAPAO010000024">
    <property type="protein sequence ID" value="KAF4676957.1"/>
    <property type="molecule type" value="Genomic_DNA"/>
</dbReference>
<dbReference type="SUPFAM" id="SSF53335">
    <property type="entry name" value="S-adenosyl-L-methionine-dependent methyltransferases"/>
    <property type="match status" value="1"/>
</dbReference>
<dbReference type="InterPro" id="IPR053202">
    <property type="entry name" value="EGF_Rcpt_Signaling_Reg"/>
</dbReference>
<dbReference type="PANTHER" id="PTHR34009">
    <property type="entry name" value="PROTEIN STAR"/>
    <property type="match status" value="1"/>
</dbReference>
<accession>A0A7J6N018</accession>
<dbReference type="OrthoDB" id="2139606at2759"/>
<dbReference type="InterPro" id="IPR046226">
    <property type="entry name" value="DUF6259"/>
</dbReference>
<dbReference type="Gene3D" id="3.40.50.150">
    <property type="entry name" value="Vaccinia Virus protein VP39"/>
    <property type="match status" value="1"/>
</dbReference>